<organism evidence="2 3">
    <name type="scientific">Pseudomonas oryzihabitans</name>
    <dbReference type="NCBI Taxonomy" id="47885"/>
    <lineage>
        <taxon>Bacteria</taxon>
        <taxon>Pseudomonadati</taxon>
        <taxon>Pseudomonadota</taxon>
        <taxon>Gammaproteobacteria</taxon>
        <taxon>Pseudomonadales</taxon>
        <taxon>Pseudomonadaceae</taxon>
        <taxon>Pseudomonas</taxon>
    </lineage>
</organism>
<dbReference type="EMBL" id="FMWB01000042">
    <property type="protein sequence ID" value="SCZ48946.1"/>
    <property type="molecule type" value="Genomic_DNA"/>
</dbReference>
<dbReference type="OrthoDB" id="7031808at2"/>
<sequence length="160" mass="16325">MSSTLSVNGIGHGILRAPTLRLGGATAKPTAEEEAAKVEQSKKPKGIGKPNPLNQIKDQAEADAAPASEKGSTGNKTLDTLQKAIDMAKRQLELAQKQLRAVEAQSKGGSKAEQEASQAAREAAQANVAAASQALTTAYAAYTEALKKAGESTGGVSAKA</sequence>
<protein>
    <submittedName>
        <fullName evidence="2">Colicin import membrane protein</fullName>
    </submittedName>
</protein>
<evidence type="ECO:0000256" key="1">
    <source>
        <dbReference type="SAM" id="MobiDB-lite"/>
    </source>
</evidence>
<reference evidence="3" key="1">
    <citation type="submission" date="2016-10" db="EMBL/GenBank/DDBJ databases">
        <authorList>
            <person name="de Groot N.N."/>
        </authorList>
    </citation>
    <scope>NUCLEOTIDE SEQUENCE [LARGE SCALE GENOMIC DNA]</scope>
    <source>
        <strain evidence="3">DSM 15758</strain>
    </source>
</reference>
<dbReference type="STRING" id="237610.BJP27_10130"/>
<evidence type="ECO:0000313" key="3">
    <source>
        <dbReference type="Proteomes" id="UP000183046"/>
    </source>
</evidence>
<feature type="region of interest" description="Disordered" evidence="1">
    <location>
        <begin position="100"/>
        <end position="124"/>
    </location>
</feature>
<feature type="compositionally biased region" description="Low complexity" evidence="1">
    <location>
        <begin position="115"/>
        <end position="124"/>
    </location>
</feature>
<name>A0A1G5PHM5_9PSED</name>
<proteinExistence type="predicted"/>
<gene>
    <name evidence="2" type="ORF">SAMN05216279_1426</name>
</gene>
<dbReference type="Proteomes" id="UP000183046">
    <property type="component" value="Unassembled WGS sequence"/>
</dbReference>
<comment type="caution">
    <text evidence="2">The sequence shown here is derived from an EMBL/GenBank/DDBJ whole genome shotgun (WGS) entry which is preliminary data.</text>
</comment>
<feature type="region of interest" description="Disordered" evidence="1">
    <location>
        <begin position="1"/>
        <end position="79"/>
    </location>
</feature>
<dbReference type="GeneID" id="57560532"/>
<dbReference type="AlphaFoldDB" id="A0A1G5PHM5"/>
<evidence type="ECO:0000313" key="2">
    <source>
        <dbReference type="EMBL" id="SCZ48946.1"/>
    </source>
</evidence>
<feature type="compositionally biased region" description="Polar residues" evidence="1">
    <location>
        <begin position="70"/>
        <end position="79"/>
    </location>
</feature>
<accession>A0A1G5PHM5</accession>
<dbReference type="RefSeq" id="WP_027600102.1">
    <property type="nucleotide sequence ID" value="NZ_CP044074.1"/>
</dbReference>
<feature type="compositionally biased region" description="Basic and acidic residues" evidence="1">
    <location>
        <begin position="30"/>
        <end position="42"/>
    </location>
</feature>